<feature type="compositionally biased region" description="Acidic residues" evidence="1">
    <location>
        <begin position="307"/>
        <end position="317"/>
    </location>
</feature>
<keyword evidence="3" id="KW-1185">Reference proteome</keyword>
<comment type="caution">
    <text evidence="2">The sequence shown here is derived from an EMBL/GenBank/DDBJ whole genome shotgun (WGS) entry which is preliminary data.</text>
</comment>
<dbReference type="Proteomes" id="UP000265618">
    <property type="component" value="Unassembled WGS sequence"/>
</dbReference>
<feature type="non-terminal residue" evidence="2">
    <location>
        <position position="1"/>
    </location>
</feature>
<sequence length="378" mass="41296">MATPERVSGRLKVAVAAEFVAPKVDISSGLSGVLLEMHPHQFSAEKNLVITNRSAAGQTVTVSVVPEPYTAVLGRFGLVPVLERRKNMADFVQEEDIMSRLTLRTVRVRGQQKGGDERELDTIDSVKLAASESYRLKLRYSAPKPDPTPCPYLEAHTYSIRELVDMEQRDRDVRAHLAVEYPESGVYLPTGEALDEVLAGKKVSPCTMMPLTARLGHARLDPLFMRLSFGRVQLGTNKTLVFTLTNPTDHPVKYSILHVPAPDALACALDAGCTLGKARALYLKKGKFGGQTYAEKSAERRRLMEGSESEFGDESDLETEREGEADAEAEEAEGALDLADLETTLAGGRGEGEYIPPQLLDVGPAVMPRVTAQMVTNE</sequence>
<evidence type="ECO:0000313" key="3">
    <source>
        <dbReference type="Proteomes" id="UP000265618"/>
    </source>
</evidence>
<evidence type="ECO:0000256" key="1">
    <source>
        <dbReference type="SAM" id="MobiDB-lite"/>
    </source>
</evidence>
<proteinExistence type="predicted"/>
<accession>A0A9K3D7T4</accession>
<name>A0A9K3D7T4_9EUKA</name>
<gene>
    <name evidence="2" type="ORF">KIPB_012411</name>
</gene>
<feature type="region of interest" description="Disordered" evidence="1">
    <location>
        <begin position="294"/>
        <end position="359"/>
    </location>
</feature>
<dbReference type="AlphaFoldDB" id="A0A9K3D7T4"/>
<feature type="compositionally biased region" description="Acidic residues" evidence="1">
    <location>
        <begin position="325"/>
        <end position="334"/>
    </location>
</feature>
<organism evidence="2 3">
    <name type="scientific">Kipferlia bialata</name>
    <dbReference type="NCBI Taxonomy" id="797122"/>
    <lineage>
        <taxon>Eukaryota</taxon>
        <taxon>Metamonada</taxon>
        <taxon>Carpediemonas-like organisms</taxon>
        <taxon>Kipferlia</taxon>
    </lineage>
</organism>
<feature type="compositionally biased region" description="Basic and acidic residues" evidence="1">
    <location>
        <begin position="296"/>
        <end position="305"/>
    </location>
</feature>
<evidence type="ECO:0000313" key="2">
    <source>
        <dbReference type="EMBL" id="GIQ89827.1"/>
    </source>
</evidence>
<feature type="compositionally biased region" description="Low complexity" evidence="1">
    <location>
        <begin position="335"/>
        <end position="346"/>
    </location>
</feature>
<dbReference type="EMBL" id="BDIP01005475">
    <property type="protein sequence ID" value="GIQ89827.1"/>
    <property type="molecule type" value="Genomic_DNA"/>
</dbReference>
<reference evidence="2 3" key="1">
    <citation type="journal article" date="2018" name="PLoS ONE">
        <title>The draft genome of Kipferlia bialata reveals reductive genome evolution in fornicate parasites.</title>
        <authorList>
            <person name="Tanifuji G."/>
            <person name="Takabayashi S."/>
            <person name="Kume K."/>
            <person name="Takagi M."/>
            <person name="Nakayama T."/>
            <person name="Kamikawa R."/>
            <person name="Inagaki Y."/>
            <person name="Hashimoto T."/>
        </authorList>
    </citation>
    <scope>NUCLEOTIDE SEQUENCE [LARGE SCALE GENOMIC DNA]</scope>
    <source>
        <strain evidence="2">NY0173</strain>
    </source>
</reference>
<protein>
    <submittedName>
        <fullName evidence="2">Uncharacterized protein</fullName>
    </submittedName>
</protein>